<dbReference type="SUPFAM" id="SSF56281">
    <property type="entry name" value="Metallo-hydrolase/oxidoreductase"/>
    <property type="match status" value="1"/>
</dbReference>
<dbReference type="Pfam" id="PF12706">
    <property type="entry name" value="Lactamase_B_2"/>
    <property type="match status" value="1"/>
</dbReference>
<evidence type="ECO:0000313" key="2">
    <source>
        <dbReference type="EMBL" id="RMA64517.1"/>
    </source>
</evidence>
<proteinExistence type="predicted"/>
<dbReference type="InterPro" id="IPR036866">
    <property type="entry name" value="RibonucZ/Hydroxyglut_hydro"/>
</dbReference>
<dbReference type="RefSeq" id="WP_121906962.1">
    <property type="nucleotide sequence ID" value="NZ_REFC01000012.1"/>
</dbReference>
<dbReference type="PANTHER" id="PTHR42663:SF6">
    <property type="entry name" value="HYDROLASE C777.06C-RELATED"/>
    <property type="match status" value="1"/>
</dbReference>
<gene>
    <name evidence="2" type="ORF">BXY75_1393</name>
</gene>
<dbReference type="OrthoDB" id="9781189at2"/>
<dbReference type="InterPro" id="IPR001279">
    <property type="entry name" value="Metallo-B-lactamas"/>
</dbReference>
<evidence type="ECO:0000313" key="3">
    <source>
        <dbReference type="Proteomes" id="UP000271339"/>
    </source>
</evidence>
<keyword evidence="3" id="KW-1185">Reference proteome</keyword>
<feature type="domain" description="Metallo-beta-lactamase" evidence="1">
    <location>
        <begin position="50"/>
        <end position="229"/>
    </location>
</feature>
<reference evidence="2 3" key="1">
    <citation type="submission" date="2018-10" db="EMBL/GenBank/DDBJ databases">
        <title>Genomic Encyclopedia of Archaeal and Bacterial Type Strains, Phase II (KMG-II): from individual species to whole genera.</title>
        <authorList>
            <person name="Goeker M."/>
        </authorList>
    </citation>
    <scope>NUCLEOTIDE SEQUENCE [LARGE SCALE GENOMIC DNA]</scope>
    <source>
        <strain evidence="2 3">DSM 23424</strain>
    </source>
</reference>
<name>A0A3L9YXG4_9FLAO</name>
<organism evidence="2 3">
    <name type="scientific">Ulvibacter antarcticus</name>
    <dbReference type="NCBI Taxonomy" id="442714"/>
    <lineage>
        <taxon>Bacteria</taxon>
        <taxon>Pseudomonadati</taxon>
        <taxon>Bacteroidota</taxon>
        <taxon>Flavobacteriia</taxon>
        <taxon>Flavobacteriales</taxon>
        <taxon>Flavobacteriaceae</taxon>
        <taxon>Ulvibacter</taxon>
    </lineage>
</organism>
<sequence>MISPLTITFLGTGTSQGVPVIGSDHPVCKSDNFKDKRLRVSVMLSWNEFNYVIDCGPDFRQQMLRENVQNVNGILLTHEHSDHTAGIDDIRPYYFKQGNIPFYAEKRVFDSLHKRFGYIFEIENKYPGAPTLDEIIIDKDSKFEVEGKKVTTVEAHHNNLPVLGFMIDGFVYLTDVKTISDSEIEKIKDCKILVVNALREHPHPSHFSLSEALEFIEKVNPSTAYLTHISHLMGFHDEVEEKLPNHVHLAYDGLKLKL</sequence>
<evidence type="ECO:0000259" key="1">
    <source>
        <dbReference type="Pfam" id="PF12706"/>
    </source>
</evidence>
<dbReference type="CDD" id="cd16279">
    <property type="entry name" value="metallo-hydrolase-like_MBL-fold"/>
    <property type="match status" value="1"/>
</dbReference>
<accession>A0A3L9YXG4</accession>
<comment type="caution">
    <text evidence="2">The sequence shown here is derived from an EMBL/GenBank/DDBJ whole genome shotgun (WGS) entry which is preliminary data.</text>
</comment>
<dbReference type="PANTHER" id="PTHR42663">
    <property type="entry name" value="HYDROLASE C777.06C-RELATED-RELATED"/>
    <property type="match status" value="1"/>
</dbReference>
<dbReference type="Proteomes" id="UP000271339">
    <property type="component" value="Unassembled WGS sequence"/>
</dbReference>
<dbReference type="AlphaFoldDB" id="A0A3L9YXG4"/>
<dbReference type="Gene3D" id="3.60.15.10">
    <property type="entry name" value="Ribonuclease Z/Hydroxyacylglutathione hydrolase-like"/>
    <property type="match status" value="1"/>
</dbReference>
<dbReference type="EMBL" id="REFC01000012">
    <property type="protein sequence ID" value="RMA64517.1"/>
    <property type="molecule type" value="Genomic_DNA"/>
</dbReference>
<protein>
    <submittedName>
        <fullName evidence="2">Phosphoribosyl 1,2-cyclic phosphate phosphodiesterase</fullName>
    </submittedName>
</protein>